<dbReference type="AlphaFoldDB" id="A0A0G4B571"/>
<dbReference type="EMBL" id="CP011213">
    <property type="protein sequence ID" value="AKM82152.1"/>
    <property type="molecule type" value="Genomic_DNA"/>
</dbReference>
<evidence type="ECO:0000313" key="4">
    <source>
        <dbReference type="Proteomes" id="UP000035648"/>
    </source>
</evidence>
<dbReference type="SUPFAM" id="SSF54523">
    <property type="entry name" value="Pili subunits"/>
    <property type="match status" value="1"/>
</dbReference>
<sequence>MNNQTDQILTQQPISTPPVKKPTSSTAVVLIIIGSIIGVMIIIGILSVMVTASLGGAKDKAKDVKIKSDVHQLRAMAETYYSDNKDSYTGWKPDQGILSDLANQKSTLQFVAKDQKIALFAKLTTDNNYYCSDEIHSIVVSEVTLDKGCPLPVIN</sequence>
<dbReference type="InterPro" id="IPR045584">
    <property type="entry name" value="Pilin-like"/>
</dbReference>
<reference evidence="3 4" key="1">
    <citation type="journal article" date="2015" name="Nature">
        <title>rRNA introns, odd ribosomes, and small enigmatic genomes across a large radiation of phyla.</title>
        <authorList>
            <person name="Brown C.T."/>
            <person name="Hug L.A."/>
            <person name="Thomas B.C."/>
            <person name="Sharon I."/>
            <person name="Castelle C.J."/>
            <person name="Singh A."/>
            <person name="Wilkins M.J."/>
            <person name="Williams K.H."/>
            <person name="Banfield J.F."/>
        </authorList>
    </citation>
    <scope>NUCLEOTIDE SEQUENCE [LARGE SCALE GENOMIC DNA]</scope>
</reference>
<evidence type="ECO:0000313" key="3">
    <source>
        <dbReference type="EMBL" id="AKM82152.1"/>
    </source>
</evidence>
<keyword evidence="2" id="KW-1133">Transmembrane helix</keyword>
<proteinExistence type="predicted"/>
<organism evidence="3 4">
    <name type="scientific">Berkelbacteria bacterium GW2011_GWE1_39_12</name>
    <dbReference type="NCBI Taxonomy" id="1618337"/>
    <lineage>
        <taxon>Bacteria</taxon>
        <taxon>Candidatus Berkelbacteria</taxon>
    </lineage>
</organism>
<evidence type="ECO:0000256" key="2">
    <source>
        <dbReference type="SAM" id="Phobius"/>
    </source>
</evidence>
<keyword evidence="2" id="KW-0812">Transmembrane</keyword>
<dbReference type="STRING" id="1618337.UT28_C0001G0343"/>
<protein>
    <submittedName>
        <fullName evidence="3">Uncharacterized protein</fullName>
    </submittedName>
</protein>
<evidence type="ECO:0000256" key="1">
    <source>
        <dbReference type="SAM" id="MobiDB-lite"/>
    </source>
</evidence>
<dbReference type="Gene3D" id="3.30.700.10">
    <property type="entry name" value="Glycoprotein, Type 4 Pilin"/>
    <property type="match status" value="1"/>
</dbReference>
<name>A0A0G4B571_9BACT</name>
<accession>A0A0G4B571</accession>
<feature type="transmembrane region" description="Helical" evidence="2">
    <location>
        <begin position="27"/>
        <end position="52"/>
    </location>
</feature>
<feature type="region of interest" description="Disordered" evidence="1">
    <location>
        <begin position="1"/>
        <end position="22"/>
    </location>
</feature>
<gene>
    <name evidence="3" type="ORF">UT28_C0001G0343</name>
</gene>
<dbReference type="Proteomes" id="UP000035648">
    <property type="component" value="Chromosome"/>
</dbReference>
<feature type="compositionally biased region" description="Polar residues" evidence="1">
    <location>
        <begin position="1"/>
        <end position="14"/>
    </location>
</feature>
<keyword evidence="2" id="KW-0472">Membrane</keyword>
<dbReference type="KEGG" id="bbgw:UT28_C0001G0343"/>